<name>A0A150PBA4_SORCE</name>
<evidence type="ECO:0000313" key="2">
    <source>
        <dbReference type="Proteomes" id="UP000075420"/>
    </source>
</evidence>
<dbReference type="Proteomes" id="UP000075420">
    <property type="component" value="Unassembled WGS sequence"/>
</dbReference>
<sequence length="260" mass="28371">MSSCIDGLNLSPKSVHDAAVVLDTVTERLIAAGDRRAAFTDVYGIVTRAVAAQVARRDGMFLEPAWISRLAGRFCERYLETLRWNTRGATQDCGAWHIAYASTSSRFAPPVQNALLGFSAHINYDLVFGIHATIVELGHAHNPGMLARLKHDHDAVNTLLRWSVAEALSRLATRHGCHLSAFFRDAAPDLATLVAMEMLSRWRERVWADVLALLAARGAGERAAIARGVEQRSTRIGQMLALPAIYHAPGAALRLLQTAA</sequence>
<protein>
    <submittedName>
        <fullName evidence="1">Uncharacterized protein</fullName>
    </submittedName>
</protein>
<dbReference type="AlphaFoldDB" id="A0A150PBA4"/>
<evidence type="ECO:0000313" key="1">
    <source>
        <dbReference type="EMBL" id="KYF52953.1"/>
    </source>
</evidence>
<gene>
    <name evidence="1" type="ORF">BE08_18140</name>
</gene>
<comment type="caution">
    <text evidence="1">The sequence shown here is derived from an EMBL/GenBank/DDBJ whole genome shotgun (WGS) entry which is preliminary data.</text>
</comment>
<dbReference type="EMBL" id="JELY01002319">
    <property type="protein sequence ID" value="KYF52953.1"/>
    <property type="molecule type" value="Genomic_DNA"/>
</dbReference>
<organism evidence="1 2">
    <name type="scientific">Sorangium cellulosum</name>
    <name type="common">Polyangium cellulosum</name>
    <dbReference type="NCBI Taxonomy" id="56"/>
    <lineage>
        <taxon>Bacteria</taxon>
        <taxon>Pseudomonadati</taxon>
        <taxon>Myxococcota</taxon>
        <taxon>Polyangia</taxon>
        <taxon>Polyangiales</taxon>
        <taxon>Polyangiaceae</taxon>
        <taxon>Sorangium</taxon>
    </lineage>
</organism>
<reference evidence="1 2" key="1">
    <citation type="submission" date="2014-02" db="EMBL/GenBank/DDBJ databases">
        <title>The small core and large imbalanced accessory genome model reveals a collaborative survival strategy of Sorangium cellulosum strains in nature.</title>
        <authorList>
            <person name="Han K."/>
            <person name="Peng R."/>
            <person name="Blom J."/>
            <person name="Li Y.-Z."/>
        </authorList>
    </citation>
    <scope>NUCLEOTIDE SEQUENCE [LARGE SCALE GENOMIC DNA]</scope>
    <source>
        <strain evidence="1 2">So0157-25</strain>
    </source>
</reference>
<proteinExistence type="predicted"/>
<accession>A0A150PBA4</accession>
<dbReference type="Pfam" id="PF19458">
    <property type="entry name" value="DUF5995"/>
    <property type="match status" value="1"/>
</dbReference>
<dbReference type="InterPro" id="IPR046037">
    <property type="entry name" value="DUF5995"/>
</dbReference>